<gene>
    <name evidence="2" type="ORF">DWW65_06945</name>
</gene>
<feature type="region of interest" description="Disordered" evidence="1">
    <location>
        <begin position="1"/>
        <end position="34"/>
    </location>
</feature>
<dbReference type="AlphaFoldDB" id="A0A3R5XIJ7"/>
<feature type="compositionally biased region" description="Basic and acidic residues" evidence="1">
    <location>
        <begin position="79"/>
        <end position="88"/>
    </location>
</feature>
<name>A0A3R5XIJ7_9FIRM</name>
<feature type="compositionally biased region" description="Polar residues" evidence="1">
    <location>
        <begin position="11"/>
        <end position="22"/>
    </location>
</feature>
<sequence length="88" mass="9736">MGNDRLLADESFSSQDYVSATNIEEPKGSEMSARSVKRAQDWVGNDRLLADESLSAQTYVSATNIEEPKGSEMSARSGRTADRRTYNE</sequence>
<dbReference type="Proteomes" id="UP000285693">
    <property type="component" value="Unassembled WGS sequence"/>
</dbReference>
<protein>
    <submittedName>
        <fullName evidence="2">Uncharacterized protein</fullName>
    </submittedName>
</protein>
<feature type="region of interest" description="Disordered" evidence="1">
    <location>
        <begin position="60"/>
        <end position="88"/>
    </location>
</feature>
<reference evidence="2 3" key="1">
    <citation type="submission" date="2018-08" db="EMBL/GenBank/DDBJ databases">
        <title>A genome reference for cultivated species of the human gut microbiota.</title>
        <authorList>
            <person name="Zou Y."/>
            <person name="Xue W."/>
            <person name="Luo G."/>
        </authorList>
    </citation>
    <scope>NUCLEOTIDE SEQUENCE [LARGE SCALE GENOMIC DNA]</scope>
    <source>
        <strain evidence="2 3">AF16-31</strain>
    </source>
</reference>
<organism evidence="2 3">
    <name type="scientific">Coprococcus comes</name>
    <dbReference type="NCBI Taxonomy" id="410072"/>
    <lineage>
        <taxon>Bacteria</taxon>
        <taxon>Bacillati</taxon>
        <taxon>Bacillota</taxon>
        <taxon>Clostridia</taxon>
        <taxon>Lachnospirales</taxon>
        <taxon>Lachnospiraceae</taxon>
        <taxon>Coprococcus</taxon>
    </lineage>
</organism>
<comment type="caution">
    <text evidence="2">The sequence shown here is derived from an EMBL/GenBank/DDBJ whole genome shotgun (WGS) entry which is preliminary data.</text>
</comment>
<evidence type="ECO:0000256" key="1">
    <source>
        <dbReference type="SAM" id="MobiDB-lite"/>
    </source>
</evidence>
<proteinExistence type="predicted"/>
<evidence type="ECO:0000313" key="2">
    <source>
        <dbReference type="EMBL" id="RGU45947.1"/>
    </source>
</evidence>
<dbReference type="EMBL" id="QRXY01000007">
    <property type="protein sequence ID" value="RGU45947.1"/>
    <property type="molecule type" value="Genomic_DNA"/>
</dbReference>
<evidence type="ECO:0000313" key="3">
    <source>
        <dbReference type="Proteomes" id="UP000285693"/>
    </source>
</evidence>
<accession>A0A3R5XIJ7</accession>